<reference evidence="1 2" key="1">
    <citation type="submission" date="2018-06" db="EMBL/GenBank/DDBJ databases">
        <authorList>
            <consortium name="Pathogen Informatics"/>
            <person name="Doyle S."/>
        </authorList>
    </citation>
    <scope>NUCLEOTIDE SEQUENCE [LARGE SCALE GENOMIC DNA]</scope>
    <source>
        <strain evidence="1 2">NCTC13294</strain>
    </source>
</reference>
<sequence length="94" mass="10578">MTRVCFNFELAAVVRMLHIHASEIATYHKPDGRAWTIITIRHRVVCVSCDNPQRPRYELTVGGKTVPHDCANFAAFLELVRTETEKLLSPAGEA</sequence>
<evidence type="ECO:0000313" key="2">
    <source>
        <dbReference type="Proteomes" id="UP000254572"/>
    </source>
</evidence>
<evidence type="ECO:0000313" key="1">
    <source>
        <dbReference type="EMBL" id="SUX25743.1"/>
    </source>
</evidence>
<dbReference type="Proteomes" id="UP000254572">
    <property type="component" value="Unassembled WGS sequence"/>
</dbReference>
<organism evidence="1 2">
    <name type="scientific">Cardiobacterium valvarum</name>
    <dbReference type="NCBI Taxonomy" id="194702"/>
    <lineage>
        <taxon>Bacteria</taxon>
        <taxon>Pseudomonadati</taxon>
        <taxon>Pseudomonadota</taxon>
        <taxon>Gammaproteobacteria</taxon>
        <taxon>Cardiobacteriales</taxon>
        <taxon>Cardiobacteriaceae</taxon>
        <taxon>Cardiobacterium</taxon>
    </lineage>
</organism>
<gene>
    <name evidence="1" type="ORF">NCTC13294_02632</name>
</gene>
<proteinExistence type="predicted"/>
<accession>A0A381EFS6</accession>
<dbReference type="RefSeq" id="WP_115612673.1">
    <property type="nucleotide sequence ID" value="NZ_JBHLZC010000001.1"/>
</dbReference>
<protein>
    <submittedName>
        <fullName evidence="1">Uncharacterized protein</fullName>
    </submittedName>
</protein>
<dbReference type="EMBL" id="UFUW01000001">
    <property type="protein sequence ID" value="SUX25743.1"/>
    <property type="molecule type" value="Genomic_DNA"/>
</dbReference>
<name>A0A381EFS6_9GAMM</name>
<keyword evidence="2" id="KW-1185">Reference proteome</keyword>
<dbReference type="AlphaFoldDB" id="A0A381EFS6"/>